<dbReference type="EMBL" id="JBJJXI010000011">
    <property type="protein sequence ID" value="KAL3407256.1"/>
    <property type="molecule type" value="Genomic_DNA"/>
</dbReference>
<dbReference type="Proteomes" id="UP001627154">
    <property type="component" value="Unassembled WGS sequence"/>
</dbReference>
<name>A0ABD2XP47_9HYME</name>
<proteinExistence type="predicted"/>
<reference evidence="1 2" key="1">
    <citation type="journal article" date="2024" name="bioRxiv">
        <title>A reference genome for Trichogramma kaykai: A tiny desert-dwelling parasitoid wasp with competing sex-ratio distorters.</title>
        <authorList>
            <person name="Culotta J."/>
            <person name="Lindsey A.R."/>
        </authorList>
    </citation>
    <scope>NUCLEOTIDE SEQUENCE [LARGE SCALE GENOMIC DNA]</scope>
    <source>
        <strain evidence="1 2">KSX58</strain>
    </source>
</reference>
<sequence length="68" mass="8525">MQLRWSSFATISSYEFPSTRSMRDVYTHIYYIIRRRMNLCVSMRLHERTYIYYRRGVMMHCTARRVLY</sequence>
<accession>A0ABD2XP47</accession>
<gene>
    <name evidence="1" type="ORF">TKK_000538</name>
</gene>
<comment type="caution">
    <text evidence="1">The sequence shown here is derived from an EMBL/GenBank/DDBJ whole genome shotgun (WGS) entry which is preliminary data.</text>
</comment>
<evidence type="ECO:0000313" key="2">
    <source>
        <dbReference type="Proteomes" id="UP001627154"/>
    </source>
</evidence>
<organism evidence="1 2">
    <name type="scientific">Trichogramma kaykai</name>
    <dbReference type="NCBI Taxonomy" id="54128"/>
    <lineage>
        <taxon>Eukaryota</taxon>
        <taxon>Metazoa</taxon>
        <taxon>Ecdysozoa</taxon>
        <taxon>Arthropoda</taxon>
        <taxon>Hexapoda</taxon>
        <taxon>Insecta</taxon>
        <taxon>Pterygota</taxon>
        <taxon>Neoptera</taxon>
        <taxon>Endopterygota</taxon>
        <taxon>Hymenoptera</taxon>
        <taxon>Apocrita</taxon>
        <taxon>Proctotrupomorpha</taxon>
        <taxon>Chalcidoidea</taxon>
        <taxon>Trichogrammatidae</taxon>
        <taxon>Trichogramma</taxon>
    </lineage>
</organism>
<dbReference type="AlphaFoldDB" id="A0ABD2XP47"/>
<evidence type="ECO:0000313" key="1">
    <source>
        <dbReference type="EMBL" id="KAL3407256.1"/>
    </source>
</evidence>
<protein>
    <submittedName>
        <fullName evidence="1">Uncharacterized protein</fullName>
    </submittedName>
</protein>
<keyword evidence="2" id="KW-1185">Reference proteome</keyword>